<organism evidence="1 2">
    <name type="scientific">Streptomyces hainanensis</name>
    <dbReference type="NCBI Taxonomy" id="402648"/>
    <lineage>
        <taxon>Bacteria</taxon>
        <taxon>Bacillati</taxon>
        <taxon>Actinomycetota</taxon>
        <taxon>Actinomycetes</taxon>
        <taxon>Kitasatosporales</taxon>
        <taxon>Streptomycetaceae</taxon>
        <taxon>Streptomyces</taxon>
    </lineage>
</organism>
<name>A0A4R4T9M8_9ACTN</name>
<dbReference type="Proteomes" id="UP000295345">
    <property type="component" value="Unassembled WGS sequence"/>
</dbReference>
<dbReference type="OrthoDB" id="9805113at2"/>
<evidence type="ECO:0000313" key="2">
    <source>
        <dbReference type="Proteomes" id="UP000295345"/>
    </source>
</evidence>
<dbReference type="InterPro" id="IPR039470">
    <property type="entry name" value="Nuc_deoxyri_tr2"/>
</dbReference>
<evidence type="ECO:0000313" key="1">
    <source>
        <dbReference type="EMBL" id="TDC73951.1"/>
    </source>
</evidence>
<dbReference type="Pfam" id="PF15891">
    <property type="entry name" value="Nuc_deoxyri_tr2"/>
    <property type="match status" value="1"/>
</dbReference>
<dbReference type="Gene3D" id="3.40.50.450">
    <property type="match status" value="1"/>
</dbReference>
<accession>A0A4R4T9M8</accession>
<dbReference type="AlphaFoldDB" id="A0A4R4T9M8"/>
<evidence type="ECO:0008006" key="3">
    <source>
        <dbReference type="Google" id="ProtNLM"/>
    </source>
</evidence>
<dbReference type="EMBL" id="SMKI01000172">
    <property type="protein sequence ID" value="TDC73951.1"/>
    <property type="molecule type" value="Genomic_DNA"/>
</dbReference>
<reference evidence="1 2" key="1">
    <citation type="submission" date="2019-03" db="EMBL/GenBank/DDBJ databases">
        <title>Draft genome sequences of novel Actinobacteria.</title>
        <authorList>
            <person name="Sahin N."/>
            <person name="Ay H."/>
            <person name="Saygin H."/>
        </authorList>
    </citation>
    <scope>NUCLEOTIDE SEQUENCE [LARGE SCALE GENOMIC DNA]</scope>
    <source>
        <strain evidence="1 2">DSM 41900</strain>
    </source>
</reference>
<sequence>MADMTVSPYVEAPRYHEPRPDDPPSVFLAGGISHCPDWQREAAQALRDLTVFNPRRAGFDVRDPTATEVQIAWEFHHLRAADVTLFWFPACDPAVTVQPITLYELGAAAATPGRRIAVGADPGYPRAADVRIQLGHVRPGSTVHDTLAATVAAARRAVGG</sequence>
<keyword evidence="2" id="KW-1185">Reference proteome</keyword>
<protein>
    <recommendedName>
        <fullName evidence="3">Nucleoside 2-deoxyribosyltransferase</fullName>
    </recommendedName>
</protein>
<gene>
    <name evidence="1" type="ORF">E1283_17510</name>
</gene>
<proteinExistence type="predicted"/>
<comment type="caution">
    <text evidence="1">The sequence shown here is derived from an EMBL/GenBank/DDBJ whole genome shotgun (WGS) entry which is preliminary data.</text>
</comment>